<dbReference type="PANTHER" id="PTHR46164">
    <property type="entry name" value="ATF6, ISOFORM C"/>
    <property type="match status" value="1"/>
</dbReference>
<dbReference type="OrthoDB" id="644067at2759"/>
<dbReference type="PRINTS" id="PR00041">
    <property type="entry name" value="LEUZIPPRCREB"/>
</dbReference>
<gene>
    <name evidence="11" type="primary">LOC108741198</name>
</gene>
<dbReference type="GO" id="GO:0030968">
    <property type="term" value="P:endoplasmic reticulum unfolded protein response"/>
    <property type="evidence" value="ECO:0007669"/>
    <property type="project" value="TreeGrafter"/>
</dbReference>
<evidence type="ECO:0000256" key="1">
    <source>
        <dbReference type="ARBA" id="ARBA00004167"/>
    </source>
</evidence>
<keyword evidence="5" id="KW-0804">Transcription</keyword>
<feature type="compositionally biased region" description="Low complexity" evidence="8">
    <location>
        <begin position="648"/>
        <end position="664"/>
    </location>
</feature>
<comment type="similarity">
    <text evidence="2">Belongs to the bZIP family. ATF subfamily.</text>
</comment>
<dbReference type="GO" id="GO:0005634">
    <property type="term" value="C:nucleus"/>
    <property type="evidence" value="ECO:0007669"/>
    <property type="project" value="TreeGrafter"/>
</dbReference>
<dbReference type="PROSITE" id="PS50217">
    <property type="entry name" value="BZIP"/>
    <property type="match status" value="1"/>
</dbReference>
<dbReference type="RefSeq" id="XP_018331405.1">
    <property type="nucleotide sequence ID" value="XM_018475903.2"/>
</dbReference>
<proteinExistence type="inferred from homology"/>
<keyword evidence="4" id="KW-0238">DNA-binding</keyword>
<dbReference type="PANTHER" id="PTHR46164:SF3">
    <property type="entry name" value="ATF6, ISOFORM C"/>
    <property type="match status" value="1"/>
</dbReference>
<dbReference type="KEGG" id="apln:108741198"/>
<dbReference type="GO" id="GO:0000978">
    <property type="term" value="F:RNA polymerase II cis-regulatory region sequence-specific DNA binding"/>
    <property type="evidence" value="ECO:0007669"/>
    <property type="project" value="TreeGrafter"/>
</dbReference>
<evidence type="ECO:0000313" key="10">
    <source>
        <dbReference type="Proteomes" id="UP000192223"/>
    </source>
</evidence>
<organism evidence="10 11">
    <name type="scientific">Agrilus planipennis</name>
    <name type="common">Emerald ash borer</name>
    <name type="synonym">Agrilus marcopoli</name>
    <dbReference type="NCBI Taxonomy" id="224129"/>
    <lineage>
        <taxon>Eukaryota</taxon>
        <taxon>Metazoa</taxon>
        <taxon>Ecdysozoa</taxon>
        <taxon>Arthropoda</taxon>
        <taxon>Hexapoda</taxon>
        <taxon>Insecta</taxon>
        <taxon>Pterygota</taxon>
        <taxon>Neoptera</taxon>
        <taxon>Endopterygota</taxon>
        <taxon>Coleoptera</taxon>
        <taxon>Polyphaga</taxon>
        <taxon>Elateriformia</taxon>
        <taxon>Buprestoidea</taxon>
        <taxon>Buprestidae</taxon>
        <taxon>Agrilinae</taxon>
        <taxon>Agrilus</taxon>
    </lineage>
</organism>
<dbReference type="SUPFAM" id="SSF57959">
    <property type="entry name" value="Leucine zipper domain"/>
    <property type="match status" value="1"/>
</dbReference>
<keyword evidence="3" id="KW-0805">Transcription regulation</keyword>
<evidence type="ECO:0000313" key="11">
    <source>
        <dbReference type="RefSeq" id="XP_018331405.1"/>
    </source>
</evidence>
<keyword evidence="7" id="KW-0175">Coiled coil</keyword>
<evidence type="ECO:0000256" key="6">
    <source>
        <dbReference type="ARBA" id="ARBA00023242"/>
    </source>
</evidence>
<evidence type="ECO:0000256" key="4">
    <source>
        <dbReference type="ARBA" id="ARBA00023125"/>
    </source>
</evidence>
<dbReference type="SMART" id="SM00338">
    <property type="entry name" value="BRLZ"/>
    <property type="match status" value="1"/>
</dbReference>
<dbReference type="FunCoup" id="A0A1W4XGD3">
    <property type="interactions" value="710"/>
</dbReference>
<dbReference type="Pfam" id="PF00170">
    <property type="entry name" value="bZIP_1"/>
    <property type="match status" value="1"/>
</dbReference>
<accession>A0A1W4XGD3</accession>
<evidence type="ECO:0000256" key="5">
    <source>
        <dbReference type="ARBA" id="ARBA00023163"/>
    </source>
</evidence>
<dbReference type="GO" id="GO:0000981">
    <property type="term" value="F:DNA-binding transcription factor activity, RNA polymerase II-specific"/>
    <property type="evidence" value="ECO:0007669"/>
    <property type="project" value="TreeGrafter"/>
</dbReference>
<evidence type="ECO:0000256" key="8">
    <source>
        <dbReference type="SAM" id="MobiDB-lite"/>
    </source>
</evidence>
<dbReference type="GO" id="GO:0016020">
    <property type="term" value="C:membrane"/>
    <property type="evidence" value="ECO:0007669"/>
    <property type="project" value="UniProtKB-SubCell"/>
</dbReference>
<keyword evidence="6" id="KW-0539">Nucleus</keyword>
<dbReference type="CTD" id="22926"/>
<dbReference type="CDD" id="cd14700">
    <property type="entry name" value="bZIP_ATF6"/>
    <property type="match status" value="1"/>
</dbReference>
<dbReference type="InterPro" id="IPR046347">
    <property type="entry name" value="bZIP_sf"/>
</dbReference>
<dbReference type="InParanoid" id="A0A1W4XGD3"/>
<dbReference type="InterPro" id="IPR051882">
    <property type="entry name" value="ATF_bZIP_TF"/>
</dbReference>
<keyword evidence="10" id="KW-1185">Reference proteome</keyword>
<feature type="domain" description="BZIP" evidence="9">
    <location>
        <begin position="329"/>
        <end position="385"/>
    </location>
</feature>
<evidence type="ECO:0000256" key="2">
    <source>
        <dbReference type="ARBA" id="ARBA00009050"/>
    </source>
</evidence>
<sequence>MLITENFLNLDDYSFQNSPSSSSDGISTNNDFLDSPSDEDFLQQLSSDLDIPLLLNPGEDELNVLNSFLDKSPEEILSEVKSPPCSTSLLESQLNETENTTQWNWDELFDLPDEIETLYRNNKDEHICKNDEVKGSDGYLTRKLNKAIVKPSNSLKNEQILETPPTSPECQQVFLVQNSEKGSPCNIKKAVKLENKAPLTQTNVSLQNARKVSCKRHATFPQMIKSASPNSKVLIIPSTTSGAGNFCSVPTYHPIQPDIPQKVIVIDNRHAIPLETTSIPKTSISNINNFSSCISIPSLQTSMPLIIKTETETSSSIPIKLSPSIDPKALKRQQRMIKNRESACLSRKKKKDYLTSLERKVQILTTENERLKAENAKLKDQLSKFIPNGAQTKTLTKVISLCAVLCLMFFNVDYIRLPHLTRKINLNTQDELAVLPPHVGRNLLWSSIGIEDTNVTDNNATDASHLMCPVYINQTENVRLALELQRWIGKPINSNNSTNNFMANHKEDKPSRKNKRLKNKINSVKDNYAEPVYEMKKRSNSLRNSIPNEIQVFAPNLDQIYSEFFEAINRQDDTFYLVSFSPDHMLLPALNYNKTRRPKMSLILPSLLNDDSSQLSVIPLMQIDCEVLDTQIIHVKNGTIPRHLRSYNSTTSPVSPPHSSNVGSTSNSTATSENFHFEKNYKPYFMRKSYLRSIKNEAERRKYGS</sequence>
<dbReference type="Gene3D" id="1.20.5.170">
    <property type="match status" value="1"/>
</dbReference>
<feature type="region of interest" description="Disordered" evidence="8">
    <location>
        <begin position="644"/>
        <end position="671"/>
    </location>
</feature>
<comment type="subcellular location">
    <subcellularLocation>
        <location evidence="1">Membrane</location>
        <topology evidence="1">Single-pass membrane protein</topology>
    </subcellularLocation>
</comment>
<name>A0A1W4XGD3_AGRPL</name>
<dbReference type="AlphaFoldDB" id="A0A1W4XGD3"/>
<dbReference type="Proteomes" id="UP000192223">
    <property type="component" value="Unplaced"/>
</dbReference>
<protein>
    <submittedName>
        <fullName evidence="11">Cyclic AMP-dependent transcription factor ATF-6 alpha</fullName>
    </submittedName>
</protein>
<reference evidence="11" key="1">
    <citation type="submission" date="2025-08" db="UniProtKB">
        <authorList>
            <consortium name="RefSeq"/>
        </authorList>
    </citation>
    <scope>IDENTIFICATION</scope>
    <source>
        <tissue evidence="11">Entire body</tissue>
    </source>
</reference>
<feature type="coiled-coil region" evidence="7">
    <location>
        <begin position="354"/>
        <end position="381"/>
    </location>
</feature>
<evidence type="ECO:0000259" key="9">
    <source>
        <dbReference type="PROSITE" id="PS50217"/>
    </source>
</evidence>
<evidence type="ECO:0000256" key="7">
    <source>
        <dbReference type="SAM" id="Coils"/>
    </source>
</evidence>
<dbReference type="GeneID" id="108741198"/>
<dbReference type="InterPro" id="IPR004827">
    <property type="entry name" value="bZIP"/>
</dbReference>
<dbReference type="STRING" id="224129.A0A1W4XGD3"/>
<evidence type="ECO:0000256" key="3">
    <source>
        <dbReference type="ARBA" id="ARBA00023015"/>
    </source>
</evidence>